<dbReference type="EMBL" id="JAQOSQ010000009">
    <property type="protein sequence ID" value="MDJ1183648.1"/>
    <property type="molecule type" value="Genomic_DNA"/>
</dbReference>
<name>A0ABT7BWS9_9CYAN</name>
<accession>A0ABT7BWS9</accession>
<protein>
    <submittedName>
        <fullName evidence="2">Uncharacterized protein</fullName>
    </submittedName>
</protein>
<reference evidence="2 3" key="1">
    <citation type="submission" date="2023-01" db="EMBL/GenBank/DDBJ databases">
        <title>Novel diversity within Roseofilum (Cyanobacteria; Desertifilaceae) from marine benthic mats with descriptions of four novel species.</title>
        <authorList>
            <person name="Wang Y."/>
            <person name="Berthold D.E."/>
            <person name="Hu J."/>
            <person name="Lefler F.W."/>
            <person name="Laughinghouse H.D. IV."/>
        </authorList>
    </citation>
    <scope>NUCLEOTIDE SEQUENCE [LARGE SCALE GENOMIC DNA]</scope>
    <source>
        <strain evidence="2 3">BLCC-M143</strain>
    </source>
</reference>
<feature type="compositionally biased region" description="Basic and acidic residues" evidence="1">
    <location>
        <begin position="37"/>
        <end position="51"/>
    </location>
</feature>
<organism evidence="2 3">
    <name type="scientific">Roseofilum casamattae BLCC-M143</name>
    <dbReference type="NCBI Taxonomy" id="3022442"/>
    <lineage>
        <taxon>Bacteria</taxon>
        <taxon>Bacillati</taxon>
        <taxon>Cyanobacteriota</taxon>
        <taxon>Cyanophyceae</taxon>
        <taxon>Desertifilales</taxon>
        <taxon>Desertifilaceae</taxon>
        <taxon>Roseofilum</taxon>
        <taxon>Roseofilum casamattae</taxon>
    </lineage>
</organism>
<evidence type="ECO:0000313" key="2">
    <source>
        <dbReference type="EMBL" id="MDJ1183648.1"/>
    </source>
</evidence>
<feature type="compositionally biased region" description="Basic residues" evidence="1">
    <location>
        <begin position="1"/>
        <end position="12"/>
    </location>
</feature>
<dbReference type="RefSeq" id="WP_283758301.1">
    <property type="nucleotide sequence ID" value="NZ_JAQOSQ010000009.1"/>
</dbReference>
<evidence type="ECO:0000256" key="1">
    <source>
        <dbReference type="SAM" id="MobiDB-lite"/>
    </source>
</evidence>
<feature type="region of interest" description="Disordered" evidence="1">
    <location>
        <begin position="1"/>
        <end position="53"/>
    </location>
</feature>
<gene>
    <name evidence="2" type="ORF">PMH09_10595</name>
</gene>
<dbReference type="Proteomes" id="UP001232992">
    <property type="component" value="Unassembled WGS sequence"/>
</dbReference>
<comment type="caution">
    <text evidence="2">The sequence shown here is derived from an EMBL/GenBank/DDBJ whole genome shotgun (WGS) entry which is preliminary data.</text>
</comment>
<keyword evidence="3" id="KW-1185">Reference proteome</keyword>
<sequence length="468" mass="53115">MVRRQLHTRKRHSSSERDRSENQLALVVQPKQSSAKSQDRDHQQDLDRRSPLAESGSILQRIWDRDHHTGRTGDSLPTSQLAIQGKLLGETSQMMDEQRSQHHSAANALSQAIQAKALIGEQDPRSQQQAGRLTPQQGIQLKRGDIKKGIFSSMWGGIKSGFKSMVDAFRVNPNTPEAHNDASTMSLTSPELQILRVLQHGPTMKWKLADIFEVKEGDRLPQIEIKDPLRYRIFAGFAATEFAQESLLALILLKFLDWGSPEAVMATAELFCDRVTNYHYQSYLEAPNYPVDAMSNAPNPEDVNVDHSTLTKLEDGVREYRAADEELTQAIRNNDGRDAENALNERKLQAWYKVMEGLNASAPQLSHLVYDNFSRFQSADGALEQAMSAIPEFRSVNMRKVREYLALIHRPAGEGSFLGKDTYGFGTKATEDTSHYKLYRPRGVIKSKMKYKTRQAPRRQQWYNDNME</sequence>
<evidence type="ECO:0000313" key="3">
    <source>
        <dbReference type="Proteomes" id="UP001232992"/>
    </source>
</evidence>
<proteinExistence type="predicted"/>